<feature type="transmembrane region" description="Helical" evidence="4">
    <location>
        <begin position="105"/>
        <end position="126"/>
    </location>
</feature>
<protein>
    <submittedName>
        <fullName evidence="6">Thiol-disulfide isomerase/thioredoxin</fullName>
    </submittedName>
</protein>
<dbReference type="Gene3D" id="3.40.30.10">
    <property type="entry name" value="Glutaredoxin"/>
    <property type="match status" value="1"/>
</dbReference>
<accession>A0A7W9YVC2</accession>
<keyword evidence="4" id="KW-0812">Transmembrane</keyword>
<dbReference type="InterPro" id="IPR036249">
    <property type="entry name" value="Thioredoxin-like_sf"/>
</dbReference>
<keyword evidence="3" id="KW-0676">Redox-active center</keyword>
<dbReference type="InterPro" id="IPR013766">
    <property type="entry name" value="Thioredoxin_domain"/>
</dbReference>
<dbReference type="PANTHER" id="PTHR42852:SF13">
    <property type="entry name" value="PROTEIN DIPZ"/>
    <property type="match status" value="1"/>
</dbReference>
<dbReference type="GO" id="GO:0017004">
    <property type="term" value="P:cytochrome complex assembly"/>
    <property type="evidence" value="ECO:0007669"/>
    <property type="project" value="UniProtKB-KW"/>
</dbReference>
<evidence type="ECO:0000256" key="1">
    <source>
        <dbReference type="ARBA" id="ARBA00004196"/>
    </source>
</evidence>
<comment type="caution">
    <text evidence="6">The sequence shown here is derived from an EMBL/GenBank/DDBJ whole genome shotgun (WGS) entry which is preliminary data.</text>
</comment>
<dbReference type="GO" id="GO:0042158">
    <property type="term" value="P:lipoprotein biosynthetic process"/>
    <property type="evidence" value="ECO:0007669"/>
    <property type="project" value="InterPro"/>
</dbReference>
<feature type="transmembrane region" description="Helical" evidence="4">
    <location>
        <begin position="81"/>
        <end position="100"/>
    </location>
</feature>
<comment type="subcellular location">
    <subcellularLocation>
        <location evidence="1">Cell envelope</location>
    </subcellularLocation>
</comment>
<dbReference type="CDD" id="cd02966">
    <property type="entry name" value="TlpA_like_family"/>
    <property type="match status" value="1"/>
</dbReference>
<evidence type="ECO:0000313" key="7">
    <source>
        <dbReference type="Proteomes" id="UP000535501"/>
    </source>
</evidence>
<keyword evidence="4" id="KW-0472">Membrane</keyword>
<dbReference type="GO" id="GO:0005886">
    <property type="term" value="C:plasma membrane"/>
    <property type="evidence" value="ECO:0007669"/>
    <property type="project" value="InterPro"/>
</dbReference>
<dbReference type="SUPFAM" id="SSF52833">
    <property type="entry name" value="Thioredoxin-like"/>
    <property type="match status" value="1"/>
</dbReference>
<feature type="domain" description="Thioredoxin" evidence="5">
    <location>
        <begin position="113"/>
        <end position="265"/>
    </location>
</feature>
<proteinExistence type="predicted"/>
<keyword evidence="6" id="KW-0413">Isomerase</keyword>
<dbReference type="PROSITE" id="PS51352">
    <property type="entry name" value="THIOREDOXIN_2"/>
    <property type="match status" value="1"/>
</dbReference>
<dbReference type="PROSITE" id="PS00194">
    <property type="entry name" value="THIOREDOXIN_1"/>
    <property type="match status" value="1"/>
</dbReference>
<evidence type="ECO:0000256" key="4">
    <source>
        <dbReference type="SAM" id="Phobius"/>
    </source>
</evidence>
<dbReference type="InterPro" id="IPR013740">
    <property type="entry name" value="Redoxin"/>
</dbReference>
<feature type="transmembrane region" description="Helical" evidence="4">
    <location>
        <begin position="16"/>
        <end position="36"/>
    </location>
</feature>
<gene>
    <name evidence="6" type="ORF">HNQ75_000893</name>
</gene>
<evidence type="ECO:0000313" key="6">
    <source>
        <dbReference type="EMBL" id="MBB6178950.1"/>
    </source>
</evidence>
<dbReference type="InterPro" id="IPR017937">
    <property type="entry name" value="Thioredoxin_CS"/>
</dbReference>
<dbReference type="Pfam" id="PF08534">
    <property type="entry name" value="Redoxin"/>
    <property type="match status" value="1"/>
</dbReference>
<dbReference type="GO" id="GO:0030313">
    <property type="term" value="C:cell envelope"/>
    <property type="evidence" value="ECO:0007669"/>
    <property type="project" value="UniProtKB-SubCell"/>
</dbReference>
<evidence type="ECO:0000259" key="5">
    <source>
        <dbReference type="PROSITE" id="PS51352"/>
    </source>
</evidence>
<dbReference type="InterPro" id="IPR050553">
    <property type="entry name" value="Thioredoxin_ResA/DsbE_sf"/>
</dbReference>
<dbReference type="Pfam" id="PF01790">
    <property type="entry name" value="LGT"/>
    <property type="match status" value="1"/>
</dbReference>
<dbReference type="Proteomes" id="UP000535501">
    <property type="component" value="Unassembled WGS sequence"/>
</dbReference>
<name>A0A7W9YVC2_9HYPH</name>
<dbReference type="GO" id="GO:0008961">
    <property type="term" value="F:phosphatidylglycerol-prolipoprotein diacylglyceryl transferase activity"/>
    <property type="evidence" value="ECO:0007669"/>
    <property type="project" value="InterPro"/>
</dbReference>
<keyword evidence="4" id="KW-1133">Transmembrane helix</keyword>
<dbReference type="InterPro" id="IPR001640">
    <property type="entry name" value="Lgt"/>
</dbReference>
<keyword evidence="7" id="KW-1185">Reference proteome</keyword>
<sequence length="271" mass="28733">MNAVSFGPFAFDAERFAAIAGTVVFLAVASILAHRVDDRLGRWSSWTALVGLVAARLGHVLQHLGSFIPEPWRVLAVWQGGFSWSGGVAGVALMLVVLFLKGRKIIGWAAASVVAGVIATAATLALTSSGTQVPPLTSIFRSLTGAETTIGTNGRPTVLNLWATWCPPCRRELPMMAELAASTADVDFVFANQGEPSAKIADYLRSANLKLPQAVLDPQLLLSRHYSAVGLPATLFLAADGTLSGSHLGEISREVLAQKIQELKSEEGIFE</sequence>
<reference evidence="6 7" key="1">
    <citation type="submission" date="2020-08" db="EMBL/GenBank/DDBJ databases">
        <title>Genomic Encyclopedia of Type Strains, Phase IV (KMG-IV): sequencing the most valuable type-strain genomes for metagenomic binning, comparative biology and taxonomic classification.</title>
        <authorList>
            <person name="Goeker M."/>
        </authorList>
    </citation>
    <scope>NUCLEOTIDE SEQUENCE [LARGE SCALE GENOMIC DNA]</scope>
    <source>
        <strain evidence="6 7">DSM 102134</strain>
    </source>
</reference>
<dbReference type="RefSeq" id="WP_077546353.1">
    <property type="nucleotide sequence ID" value="NZ_JACHEJ010000001.1"/>
</dbReference>
<dbReference type="AlphaFoldDB" id="A0A7W9YVC2"/>
<keyword evidence="2" id="KW-0201">Cytochrome c-type biogenesis</keyword>
<evidence type="ECO:0000256" key="3">
    <source>
        <dbReference type="ARBA" id="ARBA00023284"/>
    </source>
</evidence>
<feature type="transmembrane region" description="Helical" evidence="4">
    <location>
        <begin position="43"/>
        <end position="61"/>
    </location>
</feature>
<evidence type="ECO:0000256" key="2">
    <source>
        <dbReference type="ARBA" id="ARBA00022748"/>
    </source>
</evidence>
<dbReference type="EMBL" id="JACHEJ010000001">
    <property type="protein sequence ID" value="MBB6178950.1"/>
    <property type="molecule type" value="Genomic_DNA"/>
</dbReference>
<dbReference type="GO" id="GO:0015036">
    <property type="term" value="F:disulfide oxidoreductase activity"/>
    <property type="evidence" value="ECO:0007669"/>
    <property type="project" value="UniProtKB-ARBA"/>
</dbReference>
<dbReference type="GO" id="GO:0016853">
    <property type="term" value="F:isomerase activity"/>
    <property type="evidence" value="ECO:0007669"/>
    <property type="project" value="UniProtKB-KW"/>
</dbReference>
<dbReference type="PANTHER" id="PTHR42852">
    <property type="entry name" value="THIOL:DISULFIDE INTERCHANGE PROTEIN DSBE"/>
    <property type="match status" value="1"/>
</dbReference>
<organism evidence="6 7">
    <name type="scientific">Pseudorhizobium flavum</name>
    <dbReference type="NCBI Taxonomy" id="1335061"/>
    <lineage>
        <taxon>Bacteria</taxon>
        <taxon>Pseudomonadati</taxon>
        <taxon>Pseudomonadota</taxon>
        <taxon>Alphaproteobacteria</taxon>
        <taxon>Hyphomicrobiales</taxon>
        <taxon>Rhizobiaceae</taxon>
        <taxon>Rhizobium/Agrobacterium group</taxon>
        <taxon>Pseudorhizobium</taxon>
    </lineage>
</organism>